<dbReference type="HOGENOM" id="CLU_1345132_0_0_1"/>
<feature type="compositionally biased region" description="Low complexity" evidence="1">
    <location>
        <begin position="106"/>
        <end position="126"/>
    </location>
</feature>
<sequence length="204" mass="22011">MTWGPEGWRQQRVGPPSSDGVAGGPPVDDGVPWAATTRRGWRGLAGEGVGELEISLPPLSLILLLPAAPLPHPRSGHSFDGAKRDESRGDGVGTGLVDHVSATACSPSPLRPSLALPPTTAAPALTARRRPKGKRKGKERERERREREEEEGRRGDDMVVQNTPLIIELYWLGQIELSDTDRAQATGVPCDDVHGQGRHHRSLT</sequence>
<dbReference type="Proteomes" id="UP000026962">
    <property type="component" value="Chromosome 6"/>
</dbReference>
<evidence type="ECO:0000313" key="3">
    <source>
        <dbReference type="Proteomes" id="UP000026962"/>
    </source>
</evidence>
<dbReference type="AlphaFoldDB" id="A0A0E0LCN6"/>
<feature type="compositionally biased region" description="Basic residues" evidence="1">
    <location>
        <begin position="127"/>
        <end position="137"/>
    </location>
</feature>
<reference evidence="2" key="1">
    <citation type="submission" date="2015-04" db="UniProtKB">
        <authorList>
            <consortium name="EnsemblPlants"/>
        </authorList>
    </citation>
    <scope>IDENTIFICATION</scope>
</reference>
<name>A0A0E0LCN6_ORYPU</name>
<feature type="compositionally biased region" description="Basic and acidic residues" evidence="1">
    <location>
        <begin position="138"/>
        <end position="156"/>
    </location>
</feature>
<accession>A0A0E0LCN6</accession>
<proteinExistence type="predicted"/>
<evidence type="ECO:0000313" key="2">
    <source>
        <dbReference type="EnsemblPlants" id="OPUNC06G16790.1"/>
    </source>
</evidence>
<feature type="region of interest" description="Disordered" evidence="1">
    <location>
        <begin position="1"/>
        <end position="34"/>
    </location>
</feature>
<evidence type="ECO:0000256" key="1">
    <source>
        <dbReference type="SAM" id="MobiDB-lite"/>
    </source>
</evidence>
<feature type="region of interest" description="Disordered" evidence="1">
    <location>
        <begin position="74"/>
        <end position="156"/>
    </location>
</feature>
<protein>
    <submittedName>
        <fullName evidence="2">Uncharacterized protein</fullName>
    </submittedName>
</protein>
<keyword evidence="3" id="KW-1185">Reference proteome</keyword>
<feature type="compositionally biased region" description="Basic and acidic residues" evidence="1">
    <location>
        <begin position="80"/>
        <end position="89"/>
    </location>
</feature>
<dbReference type="EnsemblPlants" id="OPUNC06G16790.1">
    <property type="protein sequence ID" value="OPUNC06G16790.1"/>
    <property type="gene ID" value="OPUNC06G16790"/>
</dbReference>
<organism evidence="2">
    <name type="scientific">Oryza punctata</name>
    <name type="common">Red rice</name>
    <dbReference type="NCBI Taxonomy" id="4537"/>
    <lineage>
        <taxon>Eukaryota</taxon>
        <taxon>Viridiplantae</taxon>
        <taxon>Streptophyta</taxon>
        <taxon>Embryophyta</taxon>
        <taxon>Tracheophyta</taxon>
        <taxon>Spermatophyta</taxon>
        <taxon>Magnoliopsida</taxon>
        <taxon>Liliopsida</taxon>
        <taxon>Poales</taxon>
        <taxon>Poaceae</taxon>
        <taxon>BOP clade</taxon>
        <taxon>Oryzoideae</taxon>
        <taxon>Oryzeae</taxon>
        <taxon>Oryzinae</taxon>
        <taxon>Oryza</taxon>
    </lineage>
</organism>
<reference evidence="2" key="2">
    <citation type="submission" date="2018-05" db="EMBL/GenBank/DDBJ databases">
        <title>OpunRS2 (Oryza punctata Reference Sequence Version 2).</title>
        <authorList>
            <person name="Zhang J."/>
            <person name="Kudrna D."/>
            <person name="Lee S."/>
            <person name="Talag J."/>
            <person name="Welchert J."/>
            <person name="Wing R.A."/>
        </authorList>
    </citation>
    <scope>NUCLEOTIDE SEQUENCE [LARGE SCALE GENOMIC DNA]</scope>
</reference>
<dbReference type="Gramene" id="OPUNC06G16790.1">
    <property type="protein sequence ID" value="OPUNC06G16790.1"/>
    <property type="gene ID" value="OPUNC06G16790"/>
</dbReference>